<organism evidence="1 2">
    <name type="scientific">Acetohalobium arabaticum (strain ATCC 49924 / DSM 5501 / Z-7288)</name>
    <dbReference type="NCBI Taxonomy" id="574087"/>
    <lineage>
        <taxon>Bacteria</taxon>
        <taxon>Bacillati</taxon>
        <taxon>Bacillota</taxon>
        <taxon>Clostridia</taxon>
        <taxon>Halanaerobiales</taxon>
        <taxon>Halobacteroidaceae</taxon>
        <taxon>Acetohalobium</taxon>
    </lineage>
</organism>
<dbReference type="Proteomes" id="UP000001661">
    <property type="component" value="Chromosome"/>
</dbReference>
<evidence type="ECO:0000313" key="2">
    <source>
        <dbReference type="Proteomes" id="UP000001661"/>
    </source>
</evidence>
<reference evidence="1 2" key="1">
    <citation type="journal article" date="2010" name="Stand. Genomic Sci.">
        <title>Complete genome sequence of Acetohalobium arabaticum type strain (Z-7288).</title>
        <authorList>
            <person name="Sikorski J."/>
            <person name="Lapidus A."/>
            <person name="Chertkov O."/>
            <person name="Lucas S."/>
            <person name="Copeland A."/>
            <person name="Glavina Del Rio T."/>
            <person name="Nolan M."/>
            <person name="Tice H."/>
            <person name="Cheng J.F."/>
            <person name="Han C."/>
            <person name="Brambilla E."/>
            <person name="Pitluck S."/>
            <person name="Liolios K."/>
            <person name="Ivanova N."/>
            <person name="Mavromatis K."/>
            <person name="Mikhailova N."/>
            <person name="Pati A."/>
            <person name="Bruce D."/>
            <person name="Detter C."/>
            <person name="Tapia R."/>
            <person name="Goodwin L."/>
            <person name="Chen A."/>
            <person name="Palaniappan K."/>
            <person name="Land M."/>
            <person name="Hauser L."/>
            <person name="Chang Y.J."/>
            <person name="Jeffries C.D."/>
            <person name="Rohde M."/>
            <person name="Goker M."/>
            <person name="Spring S."/>
            <person name="Woyke T."/>
            <person name="Bristow J."/>
            <person name="Eisen J.A."/>
            <person name="Markowitz V."/>
            <person name="Hugenholtz P."/>
            <person name="Kyrpides N.C."/>
            <person name="Klenk H.P."/>
        </authorList>
    </citation>
    <scope>NUCLEOTIDE SEQUENCE [LARGE SCALE GENOMIC DNA]</scope>
    <source>
        <strain evidence="2">ATCC 49924 / DSM 5501 / Z-7288</strain>
    </source>
</reference>
<keyword evidence="2" id="KW-1185">Reference proteome</keyword>
<dbReference type="STRING" id="574087.Acear_1438"/>
<gene>
    <name evidence="1" type="ordered locus">Acear_1438</name>
</gene>
<name>D9QR07_ACEAZ</name>
<dbReference type="eggNOG" id="ENOG502ZBRT">
    <property type="taxonomic scope" value="Bacteria"/>
</dbReference>
<dbReference type="OrthoDB" id="162726at2"/>
<dbReference type="Pfam" id="PF19928">
    <property type="entry name" value="DUF6391"/>
    <property type="match status" value="1"/>
</dbReference>
<dbReference type="HOGENOM" id="CLU_090669_0_0_9"/>
<dbReference type="KEGG" id="aar:Acear_1438"/>
<sequence>MPLLFIILLIVVLFPSLLIPVGFLMMLLVLFIPFKFTFDSLIILLTAPGQIIKIAVNPKLRRNHALEHATINVLEESYGHQQLSGLAREDGFLIQGIINPVVLQQAAQEGLQRLKAGEQGLVIHDRCGTSLMVGNLLSALIFFGLLLSTGHFTILYVLVAVVCSRLLGPIVGRYTQRFLTTSTDVEGMVIKEIRSEAEFNNFFGISLSNQPQKLFVKTDRLEVY</sequence>
<proteinExistence type="predicted"/>
<accession>D9QR07</accession>
<dbReference type="EMBL" id="CP002105">
    <property type="protein sequence ID" value="ADL12948.1"/>
    <property type="molecule type" value="Genomic_DNA"/>
</dbReference>
<evidence type="ECO:0000313" key="1">
    <source>
        <dbReference type="EMBL" id="ADL12948.1"/>
    </source>
</evidence>
<dbReference type="RefSeq" id="WP_013278393.1">
    <property type="nucleotide sequence ID" value="NC_014378.1"/>
</dbReference>
<protein>
    <submittedName>
        <fullName evidence="1">Uncharacterized protein</fullName>
    </submittedName>
</protein>
<dbReference type="AlphaFoldDB" id="D9QR07"/>